<dbReference type="Proteomes" id="UP000235220">
    <property type="component" value="Chromosome 16"/>
</dbReference>
<name>A0A6P9EHY6_JUGRE</name>
<accession>A0A6P9EHY6</accession>
<reference evidence="2" key="1">
    <citation type="submission" date="2025-08" db="UniProtKB">
        <authorList>
            <consortium name="RefSeq"/>
        </authorList>
    </citation>
    <scope>IDENTIFICATION</scope>
    <source>
        <tissue evidence="2">Leaves</tissue>
    </source>
</reference>
<dbReference type="AlphaFoldDB" id="A0A6P9EHY6"/>
<dbReference type="GeneID" id="109004570"/>
<gene>
    <name evidence="2" type="primary">LOC109004570</name>
</gene>
<organism evidence="1 2">
    <name type="scientific">Juglans regia</name>
    <name type="common">English walnut</name>
    <dbReference type="NCBI Taxonomy" id="51240"/>
    <lineage>
        <taxon>Eukaryota</taxon>
        <taxon>Viridiplantae</taxon>
        <taxon>Streptophyta</taxon>
        <taxon>Embryophyta</taxon>
        <taxon>Tracheophyta</taxon>
        <taxon>Spermatophyta</taxon>
        <taxon>Magnoliopsida</taxon>
        <taxon>eudicotyledons</taxon>
        <taxon>Gunneridae</taxon>
        <taxon>Pentapetalae</taxon>
        <taxon>rosids</taxon>
        <taxon>fabids</taxon>
        <taxon>Fagales</taxon>
        <taxon>Juglandaceae</taxon>
        <taxon>Juglans</taxon>
    </lineage>
</organism>
<dbReference type="RefSeq" id="XP_035542422.1">
    <property type="nucleotide sequence ID" value="XM_035686529.1"/>
</dbReference>
<protein>
    <submittedName>
        <fullName evidence="2">Uncharacterized protein LOC109004570 isoform X3</fullName>
    </submittedName>
</protein>
<dbReference type="PANTHER" id="PTHR35106:SF1">
    <property type="entry name" value="CHORD DOMAIN-CONTAINING PROTEIN"/>
    <property type="match status" value="1"/>
</dbReference>
<keyword evidence="1" id="KW-1185">Reference proteome</keyword>
<sequence length="79" mass="9456">MSAHLRRAMEKESRIQQEKKLCRRCNQTYTPSSNTPSSCRYHTSFFVCRRHDDQKRKGEQDYSKKVELLGELHNRVQVL</sequence>
<evidence type="ECO:0000313" key="1">
    <source>
        <dbReference type="Proteomes" id="UP000235220"/>
    </source>
</evidence>
<dbReference type="PANTHER" id="PTHR35106">
    <property type="entry name" value="BNAA07G25190D PROTEIN"/>
    <property type="match status" value="1"/>
</dbReference>
<proteinExistence type="predicted"/>
<evidence type="ECO:0000313" key="2">
    <source>
        <dbReference type="RefSeq" id="XP_035542422.1"/>
    </source>
</evidence>